<comment type="caution">
    <text evidence="2">The sequence shown here is derived from an EMBL/GenBank/DDBJ whole genome shotgun (WGS) entry which is preliminary data.</text>
</comment>
<feature type="region of interest" description="Disordered" evidence="1">
    <location>
        <begin position="57"/>
        <end position="87"/>
    </location>
</feature>
<protein>
    <submittedName>
        <fullName evidence="2">Uncharacterized protein</fullName>
    </submittedName>
</protein>
<dbReference type="AlphaFoldDB" id="A0A2P5ASM6"/>
<keyword evidence="3" id="KW-1185">Reference proteome</keyword>
<evidence type="ECO:0000313" key="3">
    <source>
        <dbReference type="Proteomes" id="UP000237105"/>
    </source>
</evidence>
<feature type="compositionally biased region" description="Basic and acidic residues" evidence="1">
    <location>
        <begin position="78"/>
        <end position="87"/>
    </location>
</feature>
<accession>A0A2P5ASM6</accession>
<evidence type="ECO:0000256" key="1">
    <source>
        <dbReference type="SAM" id="MobiDB-lite"/>
    </source>
</evidence>
<gene>
    <name evidence="2" type="ORF">PanWU01x14_304330</name>
</gene>
<dbReference type="Proteomes" id="UP000237105">
    <property type="component" value="Unassembled WGS sequence"/>
</dbReference>
<dbReference type="EMBL" id="JXTB01000463">
    <property type="protein sequence ID" value="PON39542.1"/>
    <property type="molecule type" value="Genomic_DNA"/>
</dbReference>
<evidence type="ECO:0000313" key="2">
    <source>
        <dbReference type="EMBL" id="PON39542.1"/>
    </source>
</evidence>
<sequence>MGLTSLVDNLRKRAKRKLLCNKNLPADLKNACTMGLTSLVDDPRKRTKRKLLCNKNLPTDLKNARTMGTHVARRRPEKTREDETAAQ</sequence>
<proteinExistence type="predicted"/>
<reference evidence="3" key="1">
    <citation type="submission" date="2016-06" db="EMBL/GenBank/DDBJ databases">
        <title>Parallel loss of symbiosis genes in relatives of nitrogen-fixing non-legume Parasponia.</title>
        <authorList>
            <person name="Van Velzen R."/>
            <person name="Holmer R."/>
            <person name="Bu F."/>
            <person name="Rutten L."/>
            <person name="Van Zeijl A."/>
            <person name="Liu W."/>
            <person name="Santuari L."/>
            <person name="Cao Q."/>
            <person name="Sharma T."/>
            <person name="Shen D."/>
            <person name="Roswanjaya Y."/>
            <person name="Wardhani T."/>
            <person name="Kalhor M.S."/>
            <person name="Jansen J."/>
            <person name="Van den Hoogen J."/>
            <person name="Gungor B."/>
            <person name="Hartog M."/>
            <person name="Hontelez J."/>
            <person name="Verver J."/>
            <person name="Yang W.-C."/>
            <person name="Schijlen E."/>
            <person name="Repin R."/>
            <person name="Schilthuizen M."/>
            <person name="Schranz E."/>
            <person name="Heidstra R."/>
            <person name="Miyata K."/>
            <person name="Fedorova E."/>
            <person name="Kohlen W."/>
            <person name="Bisseling T."/>
            <person name="Smit S."/>
            <person name="Geurts R."/>
        </authorList>
    </citation>
    <scope>NUCLEOTIDE SEQUENCE [LARGE SCALE GENOMIC DNA]</scope>
    <source>
        <strain evidence="3">cv. WU1-14</strain>
    </source>
</reference>
<name>A0A2P5ASM6_PARAD</name>
<organism evidence="2 3">
    <name type="scientific">Parasponia andersonii</name>
    <name type="common">Sponia andersonii</name>
    <dbReference type="NCBI Taxonomy" id="3476"/>
    <lineage>
        <taxon>Eukaryota</taxon>
        <taxon>Viridiplantae</taxon>
        <taxon>Streptophyta</taxon>
        <taxon>Embryophyta</taxon>
        <taxon>Tracheophyta</taxon>
        <taxon>Spermatophyta</taxon>
        <taxon>Magnoliopsida</taxon>
        <taxon>eudicotyledons</taxon>
        <taxon>Gunneridae</taxon>
        <taxon>Pentapetalae</taxon>
        <taxon>rosids</taxon>
        <taxon>fabids</taxon>
        <taxon>Rosales</taxon>
        <taxon>Cannabaceae</taxon>
        <taxon>Parasponia</taxon>
    </lineage>
</organism>